<evidence type="ECO:0000256" key="4">
    <source>
        <dbReference type="ARBA" id="ARBA00022695"/>
    </source>
</evidence>
<dbReference type="Pfam" id="PF04963">
    <property type="entry name" value="Sigma54_CBD"/>
    <property type="match status" value="1"/>
</dbReference>
<dbReference type="InterPro" id="IPR007046">
    <property type="entry name" value="RNA_pol_sigma_54_core-bd"/>
</dbReference>
<keyword evidence="3" id="KW-0808">Transferase</keyword>
<evidence type="ECO:0000313" key="11">
    <source>
        <dbReference type="EMBL" id="MFD1037543.1"/>
    </source>
</evidence>
<dbReference type="PROSITE" id="PS00718">
    <property type="entry name" value="SIGMA54_2"/>
    <property type="match status" value="1"/>
</dbReference>
<evidence type="ECO:0000256" key="5">
    <source>
        <dbReference type="ARBA" id="ARBA00023015"/>
    </source>
</evidence>
<keyword evidence="12" id="KW-1185">Reference proteome</keyword>
<feature type="domain" description="RNA polymerase sigma factor 54 core-binding" evidence="10">
    <location>
        <begin position="82"/>
        <end position="267"/>
    </location>
</feature>
<comment type="caution">
    <text evidence="11">The sequence shown here is derived from an EMBL/GenBank/DDBJ whole genome shotgun (WGS) entry which is preliminary data.</text>
</comment>
<gene>
    <name evidence="11" type="primary">rpoN</name>
    <name evidence="11" type="ORF">ACFQ3N_03775</name>
</gene>
<keyword evidence="4" id="KW-0548">Nucleotidyltransferase</keyword>
<dbReference type="Proteomes" id="UP001597040">
    <property type="component" value="Unassembled WGS sequence"/>
</dbReference>
<evidence type="ECO:0000256" key="7">
    <source>
        <dbReference type="ARBA" id="ARBA00023125"/>
    </source>
</evidence>
<feature type="domain" description="RNA polymerase sigma factor 54 DNA-binding" evidence="9">
    <location>
        <begin position="279"/>
        <end position="437"/>
    </location>
</feature>
<dbReference type="PRINTS" id="PR00045">
    <property type="entry name" value="SIGMA54FCT"/>
</dbReference>
<dbReference type="Pfam" id="PF00309">
    <property type="entry name" value="Sigma54_AID"/>
    <property type="match status" value="1"/>
</dbReference>
<evidence type="ECO:0000259" key="10">
    <source>
        <dbReference type="Pfam" id="PF04963"/>
    </source>
</evidence>
<dbReference type="PANTHER" id="PTHR32248:SF4">
    <property type="entry name" value="RNA POLYMERASE SIGMA-54 FACTOR"/>
    <property type="match status" value="1"/>
</dbReference>
<evidence type="ECO:0000313" key="12">
    <source>
        <dbReference type="Proteomes" id="UP001597040"/>
    </source>
</evidence>
<dbReference type="Pfam" id="PF04552">
    <property type="entry name" value="Sigma54_DBD"/>
    <property type="match status" value="1"/>
</dbReference>
<sequence>MEMQLQQRQNLNIVMTADLRQAISLLQYSTYELYQYILQQYEGNPLIELVENEETISYKESFPIRTGTSKGPQQYENDPFDYIANEEASMHENLLQQVNWLDISVYDRNIVQYLILNLDENGYLDINEAEIAAELQIDESSVTKGISLLQQLEPIGLGARNLSECFLLQLKHFYPEETTAQLIIRNHLDNIADKKWEIITKEEKVTLAEVKRAYDIIKTLHPKPCTLYSTTATEYLVPDIIIENKAGGYEVYLNDKFLPGINLNTQYFGMTTNKDETYKYVQDKYKEYQWLQNSLEQRRNTILKITHSLMKRQSDFFIQGFSALRPLTLKEVADEINMHESTVSRATMNKVIQTPIGSFNLRKLFTTKLSSTNGNTTSQTKVKILLEELIQKEDKRKPISDQKISEELKLVQNIVISRRTVAKYREELKIPPSRKRREI</sequence>
<dbReference type="Gene3D" id="1.10.10.1330">
    <property type="entry name" value="RNA polymerase sigma-54 factor, core-binding domain"/>
    <property type="match status" value="1"/>
</dbReference>
<evidence type="ECO:0000256" key="8">
    <source>
        <dbReference type="ARBA" id="ARBA00023163"/>
    </source>
</evidence>
<dbReference type="Gene3D" id="1.10.10.60">
    <property type="entry name" value="Homeodomain-like"/>
    <property type="match status" value="1"/>
</dbReference>
<dbReference type="NCBIfam" id="TIGR02395">
    <property type="entry name" value="rpoN_sigma"/>
    <property type="match status" value="1"/>
</dbReference>
<evidence type="ECO:0000256" key="1">
    <source>
        <dbReference type="ARBA" id="ARBA00008798"/>
    </source>
</evidence>
<accession>A0ABW3LI82</accession>
<keyword evidence="6" id="KW-0731">Sigma factor</keyword>
<evidence type="ECO:0000256" key="6">
    <source>
        <dbReference type="ARBA" id="ARBA00023082"/>
    </source>
</evidence>
<dbReference type="PROSITE" id="PS50044">
    <property type="entry name" value="SIGMA54_3"/>
    <property type="match status" value="1"/>
</dbReference>
<keyword evidence="5" id="KW-0805">Transcription regulation</keyword>
<comment type="similarity">
    <text evidence="1">Belongs to the sigma-54 factor family.</text>
</comment>
<dbReference type="EMBL" id="JBHTKJ010000007">
    <property type="protein sequence ID" value="MFD1037543.1"/>
    <property type="molecule type" value="Genomic_DNA"/>
</dbReference>
<dbReference type="InterPro" id="IPR038709">
    <property type="entry name" value="RpoN_core-bd_sf"/>
</dbReference>
<dbReference type="InterPro" id="IPR000394">
    <property type="entry name" value="RNA_pol_sigma_54"/>
</dbReference>
<evidence type="ECO:0000259" key="9">
    <source>
        <dbReference type="Pfam" id="PF04552"/>
    </source>
</evidence>
<evidence type="ECO:0000256" key="2">
    <source>
        <dbReference type="ARBA" id="ARBA00022478"/>
    </source>
</evidence>
<evidence type="ECO:0000256" key="3">
    <source>
        <dbReference type="ARBA" id="ARBA00022679"/>
    </source>
</evidence>
<reference evidence="12" key="1">
    <citation type="journal article" date="2019" name="Int. J. Syst. Evol. Microbiol.">
        <title>The Global Catalogue of Microorganisms (GCM) 10K type strain sequencing project: providing services to taxonomists for standard genome sequencing and annotation.</title>
        <authorList>
            <consortium name="The Broad Institute Genomics Platform"/>
            <consortium name="The Broad Institute Genome Sequencing Center for Infectious Disease"/>
            <person name="Wu L."/>
            <person name="Ma J."/>
        </authorList>
    </citation>
    <scope>NUCLEOTIDE SEQUENCE [LARGE SCALE GENOMIC DNA]</scope>
    <source>
        <strain evidence="12">CCUG 56754</strain>
    </source>
</reference>
<keyword evidence="2" id="KW-0240">DNA-directed RNA polymerase</keyword>
<dbReference type="RefSeq" id="WP_390359661.1">
    <property type="nucleotide sequence ID" value="NZ_JBHTKJ010000007.1"/>
</dbReference>
<dbReference type="PANTHER" id="PTHR32248">
    <property type="entry name" value="RNA POLYMERASE SIGMA-54 FACTOR"/>
    <property type="match status" value="1"/>
</dbReference>
<name>A0ABW3LI82_9BACI</name>
<dbReference type="InterPro" id="IPR007634">
    <property type="entry name" value="RNA_pol_sigma_54_DNA-bd"/>
</dbReference>
<organism evidence="11 12">
    <name type="scientific">Virgibacillus byunsanensis</name>
    <dbReference type="NCBI Taxonomy" id="570945"/>
    <lineage>
        <taxon>Bacteria</taxon>
        <taxon>Bacillati</taxon>
        <taxon>Bacillota</taxon>
        <taxon>Bacilli</taxon>
        <taxon>Bacillales</taxon>
        <taxon>Bacillaceae</taxon>
        <taxon>Virgibacillus</taxon>
    </lineage>
</organism>
<proteinExistence type="inferred from homology"/>
<protein>
    <submittedName>
        <fullName evidence="11">RNA polymerase factor sigma-54</fullName>
    </submittedName>
</protein>
<keyword evidence="7" id="KW-0238">DNA-binding</keyword>
<dbReference type="PROSITE" id="PS00717">
    <property type="entry name" value="SIGMA54_1"/>
    <property type="match status" value="1"/>
</dbReference>
<dbReference type="PIRSF" id="PIRSF000774">
    <property type="entry name" value="RpoN"/>
    <property type="match status" value="1"/>
</dbReference>
<keyword evidence="8" id="KW-0804">Transcription</keyword>